<feature type="compositionally biased region" description="Polar residues" evidence="2">
    <location>
        <begin position="1"/>
        <end position="14"/>
    </location>
</feature>
<feature type="domain" description="GGDEF" evidence="3">
    <location>
        <begin position="797"/>
        <end position="929"/>
    </location>
</feature>
<proteinExistence type="predicted"/>
<reference evidence="4" key="1">
    <citation type="journal article" date="2021" name="PeerJ">
        <title>Extensive microbial diversity within the chicken gut microbiome revealed by metagenomics and culture.</title>
        <authorList>
            <person name="Gilroy R."/>
            <person name="Ravi A."/>
            <person name="Getino M."/>
            <person name="Pursley I."/>
            <person name="Horton D.L."/>
            <person name="Alikhan N.F."/>
            <person name="Baker D."/>
            <person name="Gharbi K."/>
            <person name="Hall N."/>
            <person name="Watson M."/>
            <person name="Adriaenssens E.M."/>
            <person name="Foster-Nyarko E."/>
            <person name="Jarju S."/>
            <person name="Secka A."/>
            <person name="Antonio M."/>
            <person name="Oren A."/>
            <person name="Chaudhuri R.R."/>
            <person name="La Ragione R."/>
            <person name="Hildebrand F."/>
            <person name="Pallen M.J."/>
        </authorList>
    </citation>
    <scope>NUCLEOTIDE SEQUENCE</scope>
    <source>
        <strain evidence="4">USASDec5-558</strain>
    </source>
</reference>
<evidence type="ECO:0000313" key="4">
    <source>
        <dbReference type="EMBL" id="HIX56451.1"/>
    </source>
</evidence>
<sequence length="1058" mass="114988">MDKAQHTSLTTPPSASVEVRSAATPAPNAVSNTAQAQVSTPLSSPDAATMHTHNSDVVSNSSISHHTSSPLAASAAGSEALTTRLSSHPEVEGVTDLDTITYWHPRYKTATDFMAEQDSNSGQAHPIYGEELLAALHYVHLNQALTAPNPQAARLASLSQASSSLTDVNLILQNAEALDLNHSALQTAPAPHVVPSAATAHTSSGSTVSGKANLEQDKQHQKSHESSQPVPQMDFSAIHSFDPVSGAAVLRARDAVLPNNTDSSLEVPDVNRHISGLIAADHKLKATPHLNEKEVMDYNYIHGGRKGMKINVEQQIAQRLQAVKDKMRSVEQTAASLAAATVDTFNPVSSATAYPENHGPLATPTPLLTEAYSAGLAAAASDKFSMPLGQALTLQPEISFLEGLIRGMHNLEHSIHLLMAILGDGLMLHAIGNNYQRKMLWVNQSLCKIYGYSYNQLDKLTGTPQNPQIIHPNDIGRFFNTFINCAAKQQQKVAASKAAKEASQATAGGAYAAAQAAQAVDGALETASGAETTISTAPTAVAAAAAATESAHVTDPDAKFILNDLAAHLQNLQMVDTEDNIAHTEYRVLNGKSKQYIWIDIRGVYIGQYQGMALFLCLLKEITAEKKTKDRMERWIRKSEMLSEACQELVFEYDYNTDVFERFGNYQDYVPALQRKQKDFLENLPIKDNIHPDDRHILSSVLRDTSLASENKRRTVKFRLCPLSGQEYLWHACSAIGYTEESTGHIKIIGKVYNIHSYESHIATLNLKNQHDPMTHLLNKTAMDQRSRQILLEHKQERHALLMIDIDNFKQVNDKYGHSFGDEVIHMVANCLKNTFRSSDLVARVGGDEFAVLLKHVSFEQSLALAELYLQILSTQCTQLSQPYQVTSSVGIAYFPDDAANFDDLYNAADNALYMVKRHNKGQVAQYNDCLVAQPTPVIPPEMVLNQEQERFAQTLQKLERKRLSDAFATPHGNEPPRSGNANRADRAGSADRAGDGESEQHNEPNTRSDCSPAAAPADTAATADAAPNNAADAAPNTAADAASNSAADDTPHPSQEQ</sequence>
<dbReference type="InterPro" id="IPR052155">
    <property type="entry name" value="Biofilm_reg_signaling"/>
</dbReference>
<feature type="region of interest" description="Disordered" evidence="2">
    <location>
        <begin position="1"/>
        <end position="90"/>
    </location>
</feature>
<dbReference type="CDD" id="cd00130">
    <property type="entry name" value="PAS"/>
    <property type="match status" value="1"/>
</dbReference>
<feature type="compositionally biased region" description="Low complexity" evidence="2">
    <location>
        <begin position="59"/>
        <end position="69"/>
    </location>
</feature>
<feature type="compositionally biased region" description="Polar residues" evidence="2">
    <location>
        <begin position="29"/>
        <end position="43"/>
    </location>
</feature>
<protein>
    <submittedName>
        <fullName evidence="4">GGDEF domain-containing protein</fullName>
    </submittedName>
</protein>
<feature type="compositionally biased region" description="Basic and acidic residues" evidence="2">
    <location>
        <begin position="214"/>
        <end position="225"/>
    </location>
</feature>
<dbReference type="PANTHER" id="PTHR44757:SF2">
    <property type="entry name" value="BIOFILM ARCHITECTURE MAINTENANCE PROTEIN MBAA"/>
    <property type="match status" value="1"/>
</dbReference>
<gene>
    <name evidence="4" type="ORF">H9850_03150</name>
</gene>
<dbReference type="EMBL" id="DXEV01000061">
    <property type="protein sequence ID" value="HIX56451.1"/>
    <property type="molecule type" value="Genomic_DNA"/>
</dbReference>
<evidence type="ECO:0000313" key="5">
    <source>
        <dbReference type="Proteomes" id="UP000886829"/>
    </source>
</evidence>
<feature type="region of interest" description="Disordered" evidence="2">
    <location>
        <begin position="968"/>
        <end position="1058"/>
    </location>
</feature>
<comment type="cofactor">
    <cofactor evidence="1">
        <name>Mg(2+)</name>
        <dbReference type="ChEBI" id="CHEBI:18420"/>
    </cofactor>
</comment>
<dbReference type="InterPro" id="IPR000160">
    <property type="entry name" value="GGDEF_dom"/>
</dbReference>
<reference evidence="4" key="2">
    <citation type="submission" date="2021-04" db="EMBL/GenBank/DDBJ databases">
        <authorList>
            <person name="Gilroy R."/>
        </authorList>
    </citation>
    <scope>NUCLEOTIDE SEQUENCE</scope>
    <source>
        <strain evidence="4">USASDec5-558</strain>
    </source>
</reference>
<dbReference type="SUPFAM" id="SSF55785">
    <property type="entry name" value="PYP-like sensor domain (PAS domain)"/>
    <property type="match status" value="1"/>
</dbReference>
<evidence type="ECO:0000256" key="2">
    <source>
        <dbReference type="SAM" id="MobiDB-lite"/>
    </source>
</evidence>
<dbReference type="InterPro" id="IPR029787">
    <property type="entry name" value="Nucleotide_cyclase"/>
</dbReference>
<dbReference type="PANTHER" id="PTHR44757">
    <property type="entry name" value="DIGUANYLATE CYCLASE DGCP"/>
    <property type="match status" value="1"/>
</dbReference>
<dbReference type="CDD" id="cd01949">
    <property type="entry name" value="GGDEF"/>
    <property type="match status" value="1"/>
</dbReference>
<dbReference type="InterPro" id="IPR035965">
    <property type="entry name" value="PAS-like_dom_sf"/>
</dbReference>
<dbReference type="SMART" id="SM00267">
    <property type="entry name" value="GGDEF"/>
    <property type="match status" value="1"/>
</dbReference>
<feature type="compositionally biased region" description="Low complexity" evidence="2">
    <location>
        <begin position="1012"/>
        <end position="1049"/>
    </location>
</feature>
<dbReference type="Gene3D" id="3.30.70.270">
    <property type="match status" value="1"/>
</dbReference>
<evidence type="ECO:0000259" key="3">
    <source>
        <dbReference type="PROSITE" id="PS50887"/>
    </source>
</evidence>
<dbReference type="GO" id="GO:0003824">
    <property type="term" value="F:catalytic activity"/>
    <property type="evidence" value="ECO:0007669"/>
    <property type="project" value="UniProtKB-ARBA"/>
</dbReference>
<feature type="compositionally biased region" description="Low complexity" evidence="2">
    <location>
        <begin position="197"/>
        <end position="209"/>
    </location>
</feature>
<dbReference type="PROSITE" id="PS50887">
    <property type="entry name" value="GGDEF"/>
    <property type="match status" value="1"/>
</dbReference>
<name>A0A9D1WC25_9GAMM</name>
<dbReference type="FunFam" id="3.30.70.270:FF:000001">
    <property type="entry name" value="Diguanylate cyclase domain protein"/>
    <property type="match status" value="1"/>
</dbReference>
<dbReference type="Pfam" id="PF00990">
    <property type="entry name" value="GGDEF"/>
    <property type="match status" value="1"/>
</dbReference>
<dbReference type="AlphaFoldDB" id="A0A9D1WC25"/>
<comment type="caution">
    <text evidence="4">The sequence shown here is derived from an EMBL/GenBank/DDBJ whole genome shotgun (WGS) entry which is preliminary data.</text>
</comment>
<dbReference type="InterPro" id="IPR000014">
    <property type="entry name" value="PAS"/>
</dbReference>
<accession>A0A9D1WC25</accession>
<dbReference type="NCBIfam" id="TIGR00254">
    <property type="entry name" value="GGDEF"/>
    <property type="match status" value="1"/>
</dbReference>
<evidence type="ECO:0000256" key="1">
    <source>
        <dbReference type="ARBA" id="ARBA00001946"/>
    </source>
</evidence>
<feature type="region of interest" description="Disordered" evidence="2">
    <location>
        <begin position="197"/>
        <end position="230"/>
    </location>
</feature>
<feature type="compositionally biased region" description="Basic and acidic residues" evidence="2">
    <location>
        <begin position="984"/>
        <end position="1007"/>
    </location>
</feature>
<dbReference type="Proteomes" id="UP000886829">
    <property type="component" value="Unassembled WGS sequence"/>
</dbReference>
<dbReference type="InterPro" id="IPR043128">
    <property type="entry name" value="Rev_trsase/Diguanyl_cyclase"/>
</dbReference>
<dbReference type="SUPFAM" id="SSF55073">
    <property type="entry name" value="Nucleotide cyclase"/>
    <property type="match status" value="1"/>
</dbReference>
<organism evidence="4 5">
    <name type="scientific">Candidatus Anaerobiospirillum pullistercoris</name>
    <dbReference type="NCBI Taxonomy" id="2838452"/>
    <lineage>
        <taxon>Bacteria</taxon>
        <taxon>Pseudomonadati</taxon>
        <taxon>Pseudomonadota</taxon>
        <taxon>Gammaproteobacteria</taxon>
        <taxon>Aeromonadales</taxon>
        <taxon>Succinivibrionaceae</taxon>
        <taxon>Anaerobiospirillum</taxon>
    </lineage>
</organism>